<feature type="region of interest" description="Disordered" evidence="2">
    <location>
        <begin position="1"/>
        <end position="55"/>
    </location>
</feature>
<feature type="compositionally biased region" description="Basic and acidic residues" evidence="2">
    <location>
        <begin position="868"/>
        <end position="910"/>
    </location>
</feature>
<feature type="coiled-coil region" evidence="1">
    <location>
        <begin position="421"/>
        <end position="525"/>
    </location>
</feature>
<keyword evidence="4" id="KW-1185">Reference proteome</keyword>
<feature type="compositionally biased region" description="Basic and acidic residues" evidence="2">
    <location>
        <begin position="22"/>
        <end position="33"/>
    </location>
</feature>
<feature type="compositionally biased region" description="Polar residues" evidence="2">
    <location>
        <begin position="801"/>
        <end position="816"/>
    </location>
</feature>
<organism evidence="3 4">
    <name type="scientific">Labeo rohita</name>
    <name type="common">Indian major carp</name>
    <name type="synonym">Cyprinus rohita</name>
    <dbReference type="NCBI Taxonomy" id="84645"/>
    <lineage>
        <taxon>Eukaryota</taxon>
        <taxon>Metazoa</taxon>
        <taxon>Chordata</taxon>
        <taxon>Craniata</taxon>
        <taxon>Vertebrata</taxon>
        <taxon>Euteleostomi</taxon>
        <taxon>Actinopterygii</taxon>
        <taxon>Neopterygii</taxon>
        <taxon>Teleostei</taxon>
        <taxon>Ostariophysi</taxon>
        <taxon>Cypriniformes</taxon>
        <taxon>Cyprinidae</taxon>
        <taxon>Labeoninae</taxon>
        <taxon>Labeonini</taxon>
        <taxon>Labeo</taxon>
    </lineage>
</organism>
<keyword evidence="1" id="KW-0175">Coiled coil</keyword>
<feature type="region of interest" description="Disordered" evidence="2">
    <location>
        <begin position="675"/>
        <end position="697"/>
    </location>
</feature>
<feature type="coiled-coil region" evidence="1">
    <location>
        <begin position="335"/>
        <end position="397"/>
    </location>
</feature>
<dbReference type="EMBL" id="JACTAM010002727">
    <property type="protein sequence ID" value="KAI2643826.1"/>
    <property type="molecule type" value="Genomic_DNA"/>
</dbReference>
<sequence length="940" mass="107236">MARFEAGQQRETLGRKMMSVGRSEDDGVDDPHLHQSSVPALTRSWPPSPLSALSSSSQVTARLYSSLQHSREQEVKGHAARQVSFALSSPDLTAVRMTAATPPLLSNRLEDLSLDSTSSRDAIGSGVEGVESESDADGEMDLHLQNSLSRSTQLTSDLTLIAVLFPSDRTLISFDISPVPSLMSSGRKHIEEMENVRTHLQSILRNTQSAAGRHEFLGLGSQHLLDDSHESDTTSHLLSAGLSVGGVEELFPRYSRLHADTSGVASELQVLRDSLDRERERRKVCEQQVASLHSKVLQFQQQLTLAVAADRKKDIMIEQLDKTLVKVVEGWKRHDQERNEEMKRLQEEKEMAERTHNTHKQALSRVEQNLSQVEETLNQEQKHKQELQKTNKRLVTLTHSHSVFILHDDDDNCGGDDGVGVGVQEQEVRELHVRLEELQQEEQKLRRDADRLREQLHKLQAESRDTRTHAQELQQQLAHATQQLHTHTDQVKQEAAAREEAENRTREIQEELEQIRRDRDTLRVDRALEQTRFEAQKSQMEAEFRLSLERQINERLTAIQEENTTHNAQLRQQHRKQLLDLSARHERELAAQLDQFRTQLQEKDDKLQQLTQTYQHKLSEMQEELVSMAASKRKLETQREELVCRLQGMMRSHWAEALRLLTNQEQMESLLSPVPQWEASKPSSSPPRSDTHASAAPQAVVLHLSREKERETRAQKEMSSHSEFGLLNYSTSFCPLEPVLEHTDMTALSDCSGLWVRPAFSENETLKEMNQGTRETQMKQILNLNHSQCEPNQIRARQKQSHAPTDTRTNHSSSADSGLGRGVASGLWYGSDSDKAPPIRDEAVHSRTRVSSLNDDRQSELQYYVSKLLERSPGDPVDEPIREHKHETERHMSDLRSNPEQKPDQRDKQEVCVSSQRAPSRSVQSRRSVSRRGGSQKVWR</sequence>
<feature type="coiled-coil region" evidence="1">
    <location>
        <begin position="586"/>
        <end position="638"/>
    </location>
</feature>
<evidence type="ECO:0000256" key="1">
    <source>
        <dbReference type="SAM" id="Coils"/>
    </source>
</evidence>
<feature type="compositionally biased region" description="Low complexity" evidence="2">
    <location>
        <begin position="913"/>
        <end position="940"/>
    </location>
</feature>
<evidence type="ECO:0000256" key="2">
    <source>
        <dbReference type="SAM" id="MobiDB-lite"/>
    </source>
</evidence>
<feature type="region of interest" description="Disordered" evidence="2">
    <location>
        <begin position="793"/>
        <end position="940"/>
    </location>
</feature>
<proteinExistence type="predicted"/>
<name>A0ABQ8L283_LABRO</name>
<evidence type="ECO:0000313" key="3">
    <source>
        <dbReference type="EMBL" id="KAI2643826.1"/>
    </source>
</evidence>
<dbReference type="InterPro" id="IPR038923">
    <property type="entry name" value="Centrobin"/>
</dbReference>
<feature type="compositionally biased region" description="Basic and acidic residues" evidence="2">
    <location>
        <begin position="832"/>
        <end position="845"/>
    </location>
</feature>
<dbReference type="PANTHER" id="PTHR34439">
    <property type="entry name" value="CENTROBIN"/>
    <property type="match status" value="1"/>
</dbReference>
<accession>A0ABQ8L283</accession>
<dbReference type="PANTHER" id="PTHR34439:SF1">
    <property type="entry name" value="CENTROBIN"/>
    <property type="match status" value="1"/>
</dbReference>
<feature type="region of interest" description="Disordered" evidence="2">
    <location>
        <begin position="116"/>
        <end position="136"/>
    </location>
</feature>
<comment type="caution">
    <text evidence="3">The sequence shown here is derived from an EMBL/GenBank/DDBJ whole genome shotgun (WGS) entry which is preliminary data.</text>
</comment>
<dbReference type="Proteomes" id="UP000830375">
    <property type="component" value="Unassembled WGS sequence"/>
</dbReference>
<protein>
    <submittedName>
        <fullName evidence="3">Centrobin</fullName>
    </submittedName>
</protein>
<reference evidence="3 4" key="1">
    <citation type="submission" date="2022-01" db="EMBL/GenBank/DDBJ databases">
        <title>A high-quality chromosome-level genome assembly of rohu carp, Labeo rohita.</title>
        <authorList>
            <person name="Arick M.A. II"/>
            <person name="Hsu C.-Y."/>
            <person name="Magbanua Z."/>
            <person name="Pechanova O."/>
            <person name="Grover C."/>
            <person name="Miller E."/>
            <person name="Thrash A."/>
            <person name="Ezzel L."/>
            <person name="Alam S."/>
            <person name="Benzie J."/>
            <person name="Hamilton M."/>
            <person name="Karsi A."/>
            <person name="Lawrence M.L."/>
            <person name="Peterson D.G."/>
        </authorList>
    </citation>
    <scope>NUCLEOTIDE SEQUENCE [LARGE SCALE GENOMIC DNA]</scope>
    <source>
        <strain evidence="4">BAU-BD-2019</strain>
        <tissue evidence="3">Blood</tissue>
    </source>
</reference>
<gene>
    <name evidence="3" type="ORF">H4Q32_026784</name>
</gene>
<evidence type="ECO:0000313" key="4">
    <source>
        <dbReference type="Proteomes" id="UP000830375"/>
    </source>
</evidence>